<evidence type="ECO:0000313" key="3">
    <source>
        <dbReference type="EMBL" id="RLJ36028.1"/>
    </source>
</evidence>
<dbReference type="InterPro" id="IPR024445">
    <property type="entry name" value="Tnp_ISXO2-like"/>
</dbReference>
<reference evidence="2 4" key="1">
    <citation type="submission" date="2017-12" db="EMBL/GenBank/DDBJ databases">
        <title>Genomic Encyclopedia of Type Strains, Phase III (KMG-III): the genomes of soil and plant-associated and newly described type strains.</title>
        <authorList>
            <person name="Whitman W."/>
        </authorList>
    </citation>
    <scope>NUCLEOTIDE SEQUENCE [LARGE SCALE GENOMIC DNA]</scope>
    <source>
        <strain evidence="2 4">IP-10</strain>
    </source>
</reference>
<proteinExistence type="predicted"/>
<dbReference type="SMART" id="SM01126">
    <property type="entry name" value="DDE_Tnp_IS1595"/>
    <property type="match status" value="1"/>
</dbReference>
<evidence type="ECO:0000259" key="1">
    <source>
        <dbReference type="SMART" id="SM01126"/>
    </source>
</evidence>
<reference evidence="3 5" key="2">
    <citation type="submission" date="2018-10" db="EMBL/GenBank/DDBJ databases">
        <title>Genomic Encyclopedia of Archaeal and Bacterial Type Strains, Phase II (KMG-II): from individual species to whole genera.</title>
        <authorList>
            <person name="Goeker M."/>
        </authorList>
    </citation>
    <scope>NUCLEOTIDE SEQUENCE [LARGE SCALE GENOMIC DNA]</scope>
    <source>
        <strain evidence="3 5">DSM 21886</strain>
    </source>
</reference>
<comment type="caution">
    <text evidence="3">The sequence shown here is derived from an EMBL/GenBank/DDBJ whole genome shotgun (WGS) entry which is preliminary data.</text>
</comment>
<gene>
    <name evidence="2" type="ORF">B0G92_0087</name>
    <name evidence="3" type="ORF">CLV50_1417</name>
</gene>
<name>A0A497V5P8_9FLAO</name>
<evidence type="ECO:0000313" key="5">
    <source>
        <dbReference type="Proteomes" id="UP000275027"/>
    </source>
</evidence>
<dbReference type="RefSeq" id="WP_101470696.1">
    <property type="nucleotide sequence ID" value="NZ_PJND01000007.1"/>
</dbReference>
<dbReference type="EMBL" id="RCCB01000010">
    <property type="protein sequence ID" value="RLJ36028.1"/>
    <property type="molecule type" value="Genomic_DNA"/>
</dbReference>
<keyword evidence="4" id="KW-1185">Reference proteome</keyword>
<evidence type="ECO:0000313" key="2">
    <source>
        <dbReference type="EMBL" id="PKW28467.1"/>
    </source>
</evidence>
<dbReference type="NCBIfam" id="NF033547">
    <property type="entry name" value="transpos_IS1595"/>
    <property type="match status" value="1"/>
</dbReference>
<protein>
    <submittedName>
        <fullName evidence="3">ISXO2 transposase-like protein</fullName>
    </submittedName>
</protein>
<dbReference type="EMBL" id="PJND01000007">
    <property type="protein sequence ID" value="PKW28467.1"/>
    <property type="molecule type" value="Genomic_DNA"/>
</dbReference>
<dbReference type="Pfam" id="PF12762">
    <property type="entry name" value="DDE_Tnp_IS1595"/>
    <property type="match status" value="1"/>
</dbReference>
<evidence type="ECO:0000313" key="4">
    <source>
        <dbReference type="Proteomes" id="UP000233767"/>
    </source>
</evidence>
<dbReference type="InterPro" id="IPR053164">
    <property type="entry name" value="IS1016-like_transposase"/>
</dbReference>
<organism evidence="3 5">
    <name type="scientific">Flavobacterium lindanitolerans</name>
    <dbReference type="NCBI Taxonomy" id="428988"/>
    <lineage>
        <taxon>Bacteria</taxon>
        <taxon>Pseudomonadati</taxon>
        <taxon>Bacteroidota</taxon>
        <taxon>Flavobacteriia</taxon>
        <taxon>Flavobacteriales</taxon>
        <taxon>Flavobacteriaceae</taxon>
        <taxon>Flavobacterium</taxon>
    </lineage>
</organism>
<dbReference type="PANTHER" id="PTHR47163">
    <property type="entry name" value="DDE_TNP_IS1595 DOMAIN-CONTAINING PROTEIN"/>
    <property type="match status" value="1"/>
</dbReference>
<dbReference type="AlphaFoldDB" id="A0A497V5P8"/>
<accession>A0A497V5P8</accession>
<dbReference type="PANTHER" id="PTHR47163:SF2">
    <property type="entry name" value="SI:DKEY-17M8.2"/>
    <property type="match status" value="1"/>
</dbReference>
<feature type="domain" description="ISXO2-like transposase" evidence="1">
    <location>
        <begin position="127"/>
        <end position="275"/>
    </location>
</feature>
<sequence length="305" mass="35886">MLQFKSILDLIRTFSDEQSCINHLEQIRWNGNIISPFDKTSKVYKCKGNKYRCKNTGKYFNVRTNTIFEGTKIPLQNWFIAIYLFTSHKRGISSYQLARDLNVTQKTAWFILQRLRYSTEHESFLRELNGIVQCDETFVGGKNKNRHRDKKVPMSQGRSFKDKTPVFGAIEKGGLLRARVIPNTSRKAIQPLVHEFVNKEACLMTDEWKAYKGLERYYNHSFVDHGKKQYADGDTTTNAIENFWSHFKRSIIGVYYHASRKHLQQYVNESVFRFNTRNTNINVRFDMLLETTNEKRLTYKSLTNA</sequence>
<dbReference type="Proteomes" id="UP000233767">
    <property type="component" value="Unassembled WGS sequence"/>
</dbReference>
<dbReference type="Proteomes" id="UP000275027">
    <property type="component" value="Unassembled WGS sequence"/>
</dbReference>